<protein>
    <recommendedName>
        <fullName evidence="4">Lipoprotein</fullName>
    </recommendedName>
</protein>
<dbReference type="RefSeq" id="WP_182809548.1">
    <property type="nucleotide sequence ID" value="NZ_JACJFM010000018.1"/>
</dbReference>
<name>A0A839IT31_9GAMM</name>
<evidence type="ECO:0008006" key="4">
    <source>
        <dbReference type="Google" id="ProtNLM"/>
    </source>
</evidence>
<keyword evidence="1" id="KW-0732">Signal</keyword>
<dbReference type="EMBL" id="JACJFM010000018">
    <property type="protein sequence ID" value="MBB1487772.1"/>
    <property type="molecule type" value="Genomic_DNA"/>
</dbReference>
<accession>A0A839IT31</accession>
<keyword evidence="3" id="KW-1185">Reference proteome</keyword>
<sequence>MLKKQFILLPVLAVTLISGCASVNDSPEISAIGYTKGDICTGQIDNIPDGLTPVSDPALLAEASGEPGKGKLCTGQVFEATQPVRVYRVWNSEKDYTKYGRWWSFEQPVGPKDKYRKDNGICPSWSSLDVMTHCDIKVGARVVVGPGQSARCKKFTFDQSAVNQVYISNDTRENRLWVEACSQATAWPE</sequence>
<feature type="chain" id="PRO_5032946959" description="Lipoprotein" evidence="1">
    <location>
        <begin position="24"/>
        <end position="189"/>
    </location>
</feature>
<evidence type="ECO:0000256" key="1">
    <source>
        <dbReference type="SAM" id="SignalP"/>
    </source>
</evidence>
<proteinExistence type="predicted"/>
<comment type="caution">
    <text evidence="2">The sequence shown here is derived from an EMBL/GenBank/DDBJ whole genome shotgun (WGS) entry which is preliminary data.</text>
</comment>
<reference evidence="2 3" key="1">
    <citation type="submission" date="2020-08" db="EMBL/GenBank/DDBJ databases">
        <title>Oceanospirillum sp. nov. isolated from marine sediment.</title>
        <authorList>
            <person name="Ji X."/>
        </authorList>
    </citation>
    <scope>NUCLEOTIDE SEQUENCE [LARGE SCALE GENOMIC DNA]</scope>
    <source>
        <strain evidence="2 3">D5</strain>
    </source>
</reference>
<evidence type="ECO:0000313" key="3">
    <source>
        <dbReference type="Proteomes" id="UP000565262"/>
    </source>
</evidence>
<dbReference type="PROSITE" id="PS51257">
    <property type="entry name" value="PROKAR_LIPOPROTEIN"/>
    <property type="match status" value="1"/>
</dbReference>
<dbReference type="Proteomes" id="UP000565262">
    <property type="component" value="Unassembled WGS sequence"/>
</dbReference>
<gene>
    <name evidence="2" type="ORF">H4O21_14265</name>
</gene>
<dbReference type="AlphaFoldDB" id="A0A839IT31"/>
<organism evidence="2 3">
    <name type="scientific">Oceanospirillum sediminis</name>
    <dbReference type="NCBI Taxonomy" id="2760088"/>
    <lineage>
        <taxon>Bacteria</taxon>
        <taxon>Pseudomonadati</taxon>
        <taxon>Pseudomonadota</taxon>
        <taxon>Gammaproteobacteria</taxon>
        <taxon>Oceanospirillales</taxon>
        <taxon>Oceanospirillaceae</taxon>
        <taxon>Oceanospirillum</taxon>
    </lineage>
</organism>
<evidence type="ECO:0000313" key="2">
    <source>
        <dbReference type="EMBL" id="MBB1487772.1"/>
    </source>
</evidence>
<feature type="signal peptide" evidence="1">
    <location>
        <begin position="1"/>
        <end position="23"/>
    </location>
</feature>